<reference evidence="2 3" key="1">
    <citation type="submission" date="2021-06" db="EMBL/GenBank/DDBJ databases">
        <authorList>
            <person name="Palmer J.M."/>
        </authorList>
    </citation>
    <scope>NUCLEOTIDE SEQUENCE [LARGE SCALE GENOMIC DNA]</scope>
    <source>
        <strain evidence="2 3">AS_MEX2019</strain>
        <tissue evidence="2">Muscle</tissue>
    </source>
</reference>
<gene>
    <name evidence="2" type="ORF">AMECASPLE_018292</name>
</gene>
<proteinExistence type="predicted"/>
<feature type="region of interest" description="Disordered" evidence="1">
    <location>
        <begin position="1"/>
        <end position="111"/>
    </location>
</feature>
<dbReference type="EMBL" id="JAHRIP010048440">
    <property type="protein sequence ID" value="MEQ2299751.1"/>
    <property type="molecule type" value="Genomic_DNA"/>
</dbReference>
<feature type="compositionally biased region" description="Pro residues" evidence="1">
    <location>
        <begin position="59"/>
        <end position="73"/>
    </location>
</feature>
<evidence type="ECO:0000256" key="1">
    <source>
        <dbReference type="SAM" id="MobiDB-lite"/>
    </source>
</evidence>
<accession>A0ABV0Z1C1</accession>
<protein>
    <submittedName>
        <fullName evidence="2">Uncharacterized protein</fullName>
    </submittedName>
</protein>
<dbReference type="Proteomes" id="UP001469553">
    <property type="component" value="Unassembled WGS sequence"/>
</dbReference>
<feature type="compositionally biased region" description="Polar residues" evidence="1">
    <location>
        <begin position="88"/>
        <end position="103"/>
    </location>
</feature>
<comment type="caution">
    <text evidence="2">The sequence shown here is derived from an EMBL/GenBank/DDBJ whole genome shotgun (WGS) entry which is preliminary data.</text>
</comment>
<organism evidence="2 3">
    <name type="scientific">Ameca splendens</name>
    <dbReference type="NCBI Taxonomy" id="208324"/>
    <lineage>
        <taxon>Eukaryota</taxon>
        <taxon>Metazoa</taxon>
        <taxon>Chordata</taxon>
        <taxon>Craniata</taxon>
        <taxon>Vertebrata</taxon>
        <taxon>Euteleostomi</taxon>
        <taxon>Actinopterygii</taxon>
        <taxon>Neopterygii</taxon>
        <taxon>Teleostei</taxon>
        <taxon>Neoteleostei</taxon>
        <taxon>Acanthomorphata</taxon>
        <taxon>Ovalentaria</taxon>
        <taxon>Atherinomorphae</taxon>
        <taxon>Cyprinodontiformes</taxon>
        <taxon>Goodeidae</taxon>
        <taxon>Ameca</taxon>
    </lineage>
</organism>
<evidence type="ECO:0000313" key="3">
    <source>
        <dbReference type="Proteomes" id="UP001469553"/>
    </source>
</evidence>
<name>A0ABV0Z1C1_9TELE</name>
<keyword evidence="3" id="KW-1185">Reference proteome</keyword>
<evidence type="ECO:0000313" key="2">
    <source>
        <dbReference type="EMBL" id="MEQ2299751.1"/>
    </source>
</evidence>
<sequence>MGREGLGGKMLSQGPSSPADPNRHSIRRVPTKEGGTGTSTGPKSRDRHWALRTHLKLRPTPPAPRNAPNPQTPIPSTDTLTLKPPSSAPNRSHNQASGTTKQAPHQYRGGQ</sequence>